<dbReference type="Proteomes" id="UP001175227">
    <property type="component" value="Unassembled WGS sequence"/>
</dbReference>
<feature type="region of interest" description="Disordered" evidence="1">
    <location>
        <begin position="1"/>
        <end position="22"/>
    </location>
</feature>
<evidence type="ECO:0000313" key="2">
    <source>
        <dbReference type="EMBL" id="KAK0472388.1"/>
    </source>
</evidence>
<sequence length="170" mass="18927">MTFETDTVYSGITDKSAGAEFGGFPRNMERCLSPALPLPPVTAAVEIRIPSPEVNEANAEDEDLDYDSHYDEEFDSEEDDEAWRVPDLPVRKRSLDGVTEPVRSGTPPRKLKVDVEVDVPEPRTKKRNSEELEVVRDGAGRERFQTEDIVESPAMSLENSDHSSLVPPLA</sequence>
<organism evidence="2 3">
    <name type="scientific">Armillaria novae-zelandiae</name>
    <dbReference type="NCBI Taxonomy" id="153914"/>
    <lineage>
        <taxon>Eukaryota</taxon>
        <taxon>Fungi</taxon>
        <taxon>Dikarya</taxon>
        <taxon>Basidiomycota</taxon>
        <taxon>Agaricomycotina</taxon>
        <taxon>Agaricomycetes</taxon>
        <taxon>Agaricomycetidae</taxon>
        <taxon>Agaricales</taxon>
        <taxon>Marasmiineae</taxon>
        <taxon>Physalacriaceae</taxon>
        <taxon>Armillaria</taxon>
    </lineage>
</organism>
<comment type="caution">
    <text evidence="2">The sequence shown here is derived from an EMBL/GenBank/DDBJ whole genome shotgun (WGS) entry which is preliminary data.</text>
</comment>
<reference evidence="2" key="1">
    <citation type="submission" date="2023-06" db="EMBL/GenBank/DDBJ databases">
        <authorList>
            <consortium name="Lawrence Berkeley National Laboratory"/>
            <person name="Ahrendt S."/>
            <person name="Sahu N."/>
            <person name="Indic B."/>
            <person name="Wong-Bajracharya J."/>
            <person name="Merenyi Z."/>
            <person name="Ke H.-M."/>
            <person name="Monk M."/>
            <person name="Kocsube S."/>
            <person name="Drula E."/>
            <person name="Lipzen A."/>
            <person name="Balint B."/>
            <person name="Henrissat B."/>
            <person name="Andreopoulos B."/>
            <person name="Martin F.M."/>
            <person name="Harder C.B."/>
            <person name="Rigling D."/>
            <person name="Ford K.L."/>
            <person name="Foster G.D."/>
            <person name="Pangilinan J."/>
            <person name="Papanicolaou A."/>
            <person name="Barry K."/>
            <person name="LaButti K."/>
            <person name="Viragh M."/>
            <person name="Koriabine M."/>
            <person name="Yan M."/>
            <person name="Riley R."/>
            <person name="Champramary S."/>
            <person name="Plett K.L."/>
            <person name="Tsai I.J."/>
            <person name="Slot J."/>
            <person name="Sipos G."/>
            <person name="Plett J."/>
            <person name="Nagy L.G."/>
            <person name="Grigoriev I.V."/>
        </authorList>
    </citation>
    <scope>NUCLEOTIDE SEQUENCE</scope>
    <source>
        <strain evidence="2">ICMP 16352</strain>
    </source>
</reference>
<proteinExistence type="predicted"/>
<feature type="region of interest" description="Disordered" evidence="1">
    <location>
        <begin position="94"/>
        <end position="170"/>
    </location>
</feature>
<gene>
    <name evidence="2" type="ORF">IW261DRAFT_1570996</name>
</gene>
<name>A0AA39NVW1_9AGAR</name>
<feature type="compositionally biased region" description="Basic and acidic residues" evidence="1">
    <location>
        <begin position="111"/>
        <end position="146"/>
    </location>
</feature>
<protein>
    <submittedName>
        <fullName evidence="2">Uncharacterized protein</fullName>
    </submittedName>
</protein>
<dbReference type="EMBL" id="JAUEPR010000041">
    <property type="protein sequence ID" value="KAK0472388.1"/>
    <property type="molecule type" value="Genomic_DNA"/>
</dbReference>
<dbReference type="AlphaFoldDB" id="A0AA39NVW1"/>
<keyword evidence="3" id="KW-1185">Reference proteome</keyword>
<feature type="compositionally biased region" description="Polar residues" evidence="1">
    <location>
        <begin position="1"/>
        <end position="10"/>
    </location>
</feature>
<accession>A0AA39NVW1</accession>
<evidence type="ECO:0000256" key="1">
    <source>
        <dbReference type="SAM" id="MobiDB-lite"/>
    </source>
</evidence>
<evidence type="ECO:0000313" key="3">
    <source>
        <dbReference type="Proteomes" id="UP001175227"/>
    </source>
</evidence>